<reference evidence="2" key="1">
    <citation type="submission" date="2025-08" db="UniProtKB">
        <authorList>
            <consortium name="RefSeq"/>
        </authorList>
    </citation>
    <scope>IDENTIFICATION</scope>
    <source>
        <tissue evidence="2">Gonads</tissue>
    </source>
</reference>
<dbReference type="OrthoDB" id="201709at2759"/>
<evidence type="ECO:0000313" key="1">
    <source>
        <dbReference type="Proteomes" id="UP000504635"/>
    </source>
</evidence>
<dbReference type="GO" id="GO:0006633">
    <property type="term" value="P:fatty acid biosynthetic process"/>
    <property type="evidence" value="ECO:0007669"/>
    <property type="project" value="TreeGrafter"/>
</dbReference>
<dbReference type="Proteomes" id="UP000504635">
    <property type="component" value="Unplaced"/>
</dbReference>
<dbReference type="KEGG" id="soy:115881552"/>
<dbReference type="InterPro" id="IPR029069">
    <property type="entry name" value="HotDog_dom_sf"/>
</dbReference>
<dbReference type="PANTHER" id="PTHR43437">
    <property type="entry name" value="HYDROXYACYL-THIOESTER DEHYDRATASE TYPE 2, MITOCHONDRIAL-RELATED"/>
    <property type="match status" value="1"/>
</dbReference>
<sequence length="141" mass="15412">MFKSFVRSFSQQFKVGQEASLRKKISRQDIEKFIDVSGDANAVHSVAGSQRALVHGAYLNSLVSCVMGTKLPGSGTLVVKQTLIFPNKCFVDDTVTVTVRLIEVRKIIKVGFKCVVDDGNGCGDEKVVLYGDAQLIMDKPK</sequence>
<keyword evidence="1" id="KW-1185">Reference proteome</keyword>
<dbReference type="SUPFAM" id="SSF54637">
    <property type="entry name" value="Thioesterase/thiol ester dehydrase-isomerase"/>
    <property type="match status" value="1"/>
</dbReference>
<dbReference type="GO" id="GO:0019171">
    <property type="term" value="F:(3R)-hydroxyacyl-[acyl-carrier-protein] dehydratase activity"/>
    <property type="evidence" value="ECO:0007669"/>
    <property type="project" value="TreeGrafter"/>
</dbReference>
<evidence type="ECO:0000313" key="2">
    <source>
        <dbReference type="RefSeq" id="XP_030754952.1"/>
    </source>
</evidence>
<accession>A0A6J2XTS8</accession>
<protein>
    <submittedName>
        <fullName evidence="2">Uncharacterized protein LOC115881552</fullName>
    </submittedName>
</protein>
<dbReference type="AlphaFoldDB" id="A0A6J2XTS8"/>
<dbReference type="GO" id="GO:0005739">
    <property type="term" value="C:mitochondrion"/>
    <property type="evidence" value="ECO:0007669"/>
    <property type="project" value="TreeGrafter"/>
</dbReference>
<dbReference type="GeneID" id="115881552"/>
<dbReference type="InParanoid" id="A0A6J2XTS8"/>
<dbReference type="RefSeq" id="XP_030754952.1">
    <property type="nucleotide sequence ID" value="XM_030899092.1"/>
</dbReference>
<name>A0A6J2XTS8_SITOR</name>
<dbReference type="InterPro" id="IPR050965">
    <property type="entry name" value="UPF0336/Enoyl-CoA_hydratase"/>
</dbReference>
<organism evidence="1 2">
    <name type="scientific">Sitophilus oryzae</name>
    <name type="common">Rice weevil</name>
    <name type="synonym">Curculio oryzae</name>
    <dbReference type="NCBI Taxonomy" id="7048"/>
    <lineage>
        <taxon>Eukaryota</taxon>
        <taxon>Metazoa</taxon>
        <taxon>Ecdysozoa</taxon>
        <taxon>Arthropoda</taxon>
        <taxon>Hexapoda</taxon>
        <taxon>Insecta</taxon>
        <taxon>Pterygota</taxon>
        <taxon>Neoptera</taxon>
        <taxon>Endopterygota</taxon>
        <taxon>Coleoptera</taxon>
        <taxon>Polyphaga</taxon>
        <taxon>Cucujiformia</taxon>
        <taxon>Curculionidae</taxon>
        <taxon>Dryophthorinae</taxon>
        <taxon>Sitophilus</taxon>
    </lineage>
</organism>
<dbReference type="CDD" id="cd03449">
    <property type="entry name" value="R_hydratase"/>
    <property type="match status" value="1"/>
</dbReference>
<dbReference type="Gene3D" id="3.10.129.10">
    <property type="entry name" value="Hotdog Thioesterase"/>
    <property type="match status" value="1"/>
</dbReference>
<proteinExistence type="predicted"/>
<gene>
    <name evidence="2" type="primary">LOC115881552</name>
</gene>
<dbReference type="PANTHER" id="PTHR43437:SF3">
    <property type="entry name" value="HYDROXYACYL-THIOESTER DEHYDRATASE TYPE 2, MITOCHONDRIAL"/>
    <property type="match status" value="1"/>
</dbReference>